<name>A0A9P8TAZ5_WICPI</name>
<feature type="compositionally biased region" description="Low complexity" evidence="1">
    <location>
        <begin position="69"/>
        <end position="83"/>
    </location>
</feature>
<feature type="non-terminal residue" evidence="2">
    <location>
        <position position="1"/>
    </location>
</feature>
<comment type="caution">
    <text evidence="2">The sequence shown here is derived from an EMBL/GenBank/DDBJ whole genome shotgun (WGS) entry which is preliminary data.</text>
</comment>
<gene>
    <name evidence="2" type="ORF">WICPIJ_009993</name>
</gene>
<reference evidence="2" key="2">
    <citation type="submission" date="2021-01" db="EMBL/GenBank/DDBJ databases">
        <authorList>
            <person name="Schikora-Tamarit M.A."/>
        </authorList>
    </citation>
    <scope>NUCLEOTIDE SEQUENCE</scope>
    <source>
        <strain evidence="2">CBS2887</strain>
    </source>
</reference>
<dbReference type="Proteomes" id="UP000774326">
    <property type="component" value="Unassembled WGS sequence"/>
</dbReference>
<feature type="compositionally biased region" description="Acidic residues" evidence="1">
    <location>
        <begin position="31"/>
        <end position="43"/>
    </location>
</feature>
<feature type="region of interest" description="Disordered" evidence="1">
    <location>
        <begin position="31"/>
        <end position="91"/>
    </location>
</feature>
<evidence type="ECO:0000313" key="2">
    <source>
        <dbReference type="EMBL" id="KAH3672918.1"/>
    </source>
</evidence>
<evidence type="ECO:0000256" key="1">
    <source>
        <dbReference type="SAM" id="MobiDB-lite"/>
    </source>
</evidence>
<reference evidence="2" key="1">
    <citation type="journal article" date="2021" name="Open Biol.">
        <title>Shared evolutionary footprints suggest mitochondrial oxidative damage underlies multiple complex I losses in fungi.</title>
        <authorList>
            <person name="Schikora-Tamarit M.A."/>
            <person name="Marcet-Houben M."/>
            <person name="Nosek J."/>
            <person name="Gabaldon T."/>
        </authorList>
    </citation>
    <scope>NUCLEOTIDE SEQUENCE</scope>
    <source>
        <strain evidence="2">CBS2887</strain>
    </source>
</reference>
<keyword evidence="3" id="KW-1185">Reference proteome</keyword>
<evidence type="ECO:0000313" key="3">
    <source>
        <dbReference type="Proteomes" id="UP000774326"/>
    </source>
</evidence>
<dbReference type="AlphaFoldDB" id="A0A9P8TAZ5"/>
<proteinExistence type="predicted"/>
<sequence length="91" mass="10259">DTSNIWPFLKRKASAVAGEFRRSLQTRNYDSENEEALEFDDESVPSYNGYREAEHNETNVMDRNINERASLSPTGPASSAPSSKPNRHNSL</sequence>
<accession>A0A9P8TAZ5</accession>
<dbReference type="EMBL" id="JAEUBG010005752">
    <property type="protein sequence ID" value="KAH3672918.1"/>
    <property type="molecule type" value="Genomic_DNA"/>
</dbReference>
<protein>
    <submittedName>
        <fullName evidence="2">Uncharacterized protein</fullName>
    </submittedName>
</protein>
<organism evidence="2 3">
    <name type="scientific">Wickerhamomyces pijperi</name>
    <name type="common">Yeast</name>
    <name type="synonym">Pichia pijperi</name>
    <dbReference type="NCBI Taxonomy" id="599730"/>
    <lineage>
        <taxon>Eukaryota</taxon>
        <taxon>Fungi</taxon>
        <taxon>Dikarya</taxon>
        <taxon>Ascomycota</taxon>
        <taxon>Saccharomycotina</taxon>
        <taxon>Saccharomycetes</taxon>
        <taxon>Phaffomycetales</taxon>
        <taxon>Wickerhamomycetaceae</taxon>
        <taxon>Wickerhamomyces</taxon>
    </lineage>
</organism>